<reference evidence="1 2" key="1">
    <citation type="submission" date="2014-07" db="EMBL/GenBank/DDBJ databases">
        <title>Methanogenic archaea and the global carbon cycle.</title>
        <authorList>
            <person name="Henriksen J.R."/>
            <person name="Luke J."/>
            <person name="Reinhart S."/>
            <person name="Benedict M.N."/>
            <person name="Youngblut N.D."/>
            <person name="Metcalf M.E."/>
            <person name="Whitaker R.J."/>
            <person name="Metcalf W.W."/>
        </authorList>
    </citation>
    <scope>NUCLEOTIDE SEQUENCE [LARGE SCALE GENOMIC DNA]</scope>
    <source>
        <strain evidence="1 2">S-6</strain>
    </source>
</reference>
<dbReference type="Proteomes" id="UP000033097">
    <property type="component" value="Chromosome"/>
</dbReference>
<dbReference type="HOGENOM" id="CLU_2079435_0_0_2"/>
<name>A0A0E3RIL2_METMZ</name>
<dbReference type="RefSeq" id="WP_155395364.1">
    <property type="nucleotide sequence ID" value="NZ_CP009512.1"/>
</dbReference>
<dbReference type="KEGG" id="mmj:MSMAS_1727"/>
<gene>
    <name evidence="1" type="ORF">MSMAS_1727</name>
</gene>
<dbReference type="PATRIC" id="fig|213585.10.peg.2190"/>
<evidence type="ECO:0000313" key="1">
    <source>
        <dbReference type="EMBL" id="AKB64923.1"/>
    </source>
</evidence>
<evidence type="ECO:0000313" key="2">
    <source>
        <dbReference type="Proteomes" id="UP000033097"/>
    </source>
</evidence>
<sequence>MSEIEKLLPGIEIENITLPVGAIDKNEMQKLEAEYKKLSESYWETVYKQREASWNNTKKKLAKQHEEAQARKKIDDEIHAEYIATIVRHNKGDYTEEEKENIRRINESLRGSKNASV</sequence>
<protein>
    <submittedName>
        <fullName evidence="1">Uncharacterized protein</fullName>
    </submittedName>
</protein>
<proteinExistence type="predicted"/>
<dbReference type="STRING" id="213585.MSMAS_1727"/>
<dbReference type="EMBL" id="CP009512">
    <property type="protein sequence ID" value="AKB64923.1"/>
    <property type="molecule type" value="Genomic_DNA"/>
</dbReference>
<dbReference type="GeneID" id="24839417"/>
<accession>A0A0E3RIL2</accession>
<organism evidence="1 2">
    <name type="scientific">Methanosarcina mazei S-6</name>
    <dbReference type="NCBI Taxonomy" id="213585"/>
    <lineage>
        <taxon>Archaea</taxon>
        <taxon>Methanobacteriati</taxon>
        <taxon>Methanobacteriota</taxon>
        <taxon>Stenosarchaea group</taxon>
        <taxon>Methanomicrobia</taxon>
        <taxon>Methanosarcinales</taxon>
        <taxon>Methanosarcinaceae</taxon>
        <taxon>Methanosarcina</taxon>
    </lineage>
</organism>
<dbReference type="AlphaFoldDB" id="A0A0E3RIL2"/>